<feature type="compositionally biased region" description="Basic and acidic residues" evidence="1">
    <location>
        <begin position="65"/>
        <end position="75"/>
    </location>
</feature>
<sequence>MSVHTVWSRSTCSCWQQRWEMPSSGHREAQTNRVDRFEEEPQSVETRAAILDALEASMNQCGGREGGKEGGREGGEQSNQVAGLADCVMCGRGEEKDIRERQARNAAISSRAGERCVQPGEPGLNHILGQQTPTTLPNLQRGALGSKMAIKA</sequence>
<organism evidence="2 3">
    <name type="scientific">Liparis tanakae</name>
    <name type="common">Tanaka's snailfish</name>
    <dbReference type="NCBI Taxonomy" id="230148"/>
    <lineage>
        <taxon>Eukaryota</taxon>
        <taxon>Metazoa</taxon>
        <taxon>Chordata</taxon>
        <taxon>Craniata</taxon>
        <taxon>Vertebrata</taxon>
        <taxon>Euteleostomi</taxon>
        <taxon>Actinopterygii</taxon>
        <taxon>Neopterygii</taxon>
        <taxon>Teleostei</taxon>
        <taxon>Neoteleostei</taxon>
        <taxon>Acanthomorphata</taxon>
        <taxon>Eupercaria</taxon>
        <taxon>Perciformes</taxon>
        <taxon>Cottioidei</taxon>
        <taxon>Cottales</taxon>
        <taxon>Liparidae</taxon>
        <taxon>Liparis</taxon>
    </lineage>
</organism>
<comment type="caution">
    <text evidence="2">The sequence shown here is derived from an EMBL/GenBank/DDBJ whole genome shotgun (WGS) entry which is preliminary data.</text>
</comment>
<dbReference type="AlphaFoldDB" id="A0A4Z2IGE4"/>
<reference evidence="2 3" key="1">
    <citation type="submission" date="2019-03" db="EMBL/GenBank/DDBJ databases">
        <title>First draft genome of Liparis tanakae, snailfish: a comprehensive survey of snailfish specific genes.</title>
        <authorList>
            <person name="Kim W."/>
            <person name="Song I."/>
            <person name="Jeong J.-H."/>
            <person name="Kim D."/>
            <person name="Kim S."/>
            <person name="Ryu S."/>
            <person name="Song J.Y."/>
            <person name="Lee S.K."/>
        </authorList>
    </citation>
    <scope>NUCLEOTIDE SEQUENCE [LARGE SCALE GENOMIC DNA]</scope>
    <source>
        <tissue evidence="2">Muscle</tissue>
    </source>
</reference>
<dbReference type="EMBL" id="SRLO01000088">
    <property type="protein sequence ID" value="TNN76978.1"/>
    <property type="molecule type" value="Genomic_DNA"/>
</dbReference>
<accession>A0A4Z2IGE4</accession>
<name>A0A4Z2IGE4_9TELE</name>
<gene>
    <name evidence="2" type="ORF">EYF80_012824</name>
</gene>
<evidence type="ECO:0000256" key="1">
    <source>
        <dbReference type="SAM" id="MobiDB-lite"/>
    </source>
</evidence>
<protein>
    <submittedName>
        <fullName evidence="2">Uncharacterized protein</fullName>
    </submittedName>
</protein>
<keyword evidence="3" id="KW-1185">Reference proteome</keyword>
<feature type="region of interest" description="Disordered" evidence="1">
    <location>
        <begin position="60"/>
        <end position="80"/>
    </location>
</feature>
<proteinExistence type="predicted"/>
<evidence type="ECO:0000313" key="2">
    <source>
        <dbReference type="EMBL" id="TNN76978.1"/>
    </source>
</evidence>
<dbReference type="Proteomes" id="UP000314294">
    <property type="component" value="Unassembled WGS sequence"/>
</dbReference>
<evidence type="ECO:0000313" key="3">
    <source>
        <dbReference type="Proteomes" id="UP000314294"/>
    </source>
</evidence>